<dbReference type="Proteomes" id="UP000217199">
    <property type="component" value="Unassembled WGS sequence"/>
</dbReference>
<comment type="caution">
    <text evidence="1">The sequence shown here is derived from an EMBL/GenBank/DDBJ whole genome shotgun (WGS) entry which is preliminary data.</text>
</comment>
<protein>
    <submittedName>
        <fullName evidence="1">Uncharacterized protein</fullName>
    </submittedName>
</protein>
<name>A0A286U8Z3_9AGAM</name>
<evidence type="ECO:0000313" key="2">
    <source>
        <dbReference type="Proteomes" id="UP000217199"/>
    </source>
</evidence>
<dbReference type="OrthoDB" id="336321at2759"/>
<keyword evidence="2" id="KW-1185">Reference proteome</keyword>
<dbReference type="InParanoid" id="A0A286U8Z3"/>
<accession>A0A286U8Z3</accession>
<organism evidence="1 2">
    <name type="scientific">Pyrrhoderma noxium</name>
    <dbReference type="NCBI Taxonomy" id="2282107"/>
    <lineage>
        <taxon>Eukaryota</taxon>
        <taxon>Fungi</taxon>
        <taxon>Dikarya</taxon>
        <taxon>Basidiomycota</taxon>
        <taxon>Agaricomycotina</taxon>
        <taxon>Agaricomycetes</taxon>
        <taxon>Hymenochaetales</taxon>
        <taxon>Hymenochaetaceae</taxon>
        <taxon>Pyrrhoderma</taxon>
    </lineage>
</organism>
<evidence type="ECO:0000313" key="1">
    <source>
        <dbReference type="EMBL" id="PAV16030.1"/>
    </source>
</evidence>
<gene>
    <name evidence="1" type="ORF">PNOK_0765000</name>
</gene>
<dbReference type="AlphaFoldDB" id="A0A286U8Z3"/>
<dbReference type="EMBL" id="NBII01000008">
    <property type="protein sequence ID" value="PAV16030.1"/>
    <property type="molecule type" value="Genomic_DNA"/>
</dbReference>
<proteinExistence type="predicted"/>
<reference evidence="1 2" key="1">
    <citation type="journal article" date="2017" name="Mol. Ecol.">
        <title>Comparative and population genomic landscape of Phellinus noxius: A hypervariable fungus causing root rot in trees.</title>
        <authorList>
            <person name="Chung C.L."/>
            <person name="Lee T.J."/>
            <person name="Akiba M."/>
            <person name="Lee H.H."/>
            <person name="Kuo T.H."/>
            <person name="Liu D."/>
            <person name="Ke H.M."/>
            <person name="Yokoi T."/>
            <person name="Roa M.B."/>
            <person name="Lu M.J."/>
            <person name="Chang Y.Y."/>
            <person name="Ann P.J."/>
            <person name="Tsai J.N."/>
            <person name="Chen C.Y."/>
            <person name="Tzean S.S."/>
            <person name="Ota Y."/>
            <person name="Hattori T."/>
            <person name="Sahashi N."/>
            <person name="Liou R.F."/>
            <person name="Kikuchi T."/>
            <person name="Tsai I.J."/>
        </authorList>
    </citation>
    <scope>NUCLEOTIDE SEQUENCE [LARGE SCALE GENOMIC DNA]</scope>
    <source>
        <strain evidence="1 2">FFPRI411160</strain>
    </source>
</reference>
<sequence length="67" mass="7590">MSKINHKPKPALGITMTFLADTTLWLEKAHDAFSYLSSEEQEEKFICGTWFVPPKWAFTIGDNGVIT</sequence>